<dbReference type="RefSeq" id="WP_307396294.1">
    <property type="nucleotide sequence ID" value="NZ_BAAADK010000002.1"/>
</dbReference>
<dbReference type="Proteomes" id="UP001235840">
    <property type="component" value="Unassembled WGS sequence"/>
</dbReference>
<dbReference type="InterPro" id="IPR036582">
    <property type="entry name" value="Mao_N_sf"/>
</dbReference>
<feature type="signal peptide" evidence="1">
    <location>
        <begin position="1"/>
        <end position="27"/>
    </location>
</feature>
<dbReference type="Gene3D" id="3.30.457.10">
    <property type="entry name" value="Copper amine oxidase-like, N-terminal domain"/>
    <property type="match status" value="1"/>
</dbReference>
<reference evidence="4 5" key="1">
    <citation type="submission" date="2023-07" db="EMBL/GenBank/DDBJ databases">
        <title>Genomic Encyclopedia of Type Strains, Phase IV (KMG-IV): sequencing the most valuable type-strain genomes for metagenomic binning, comparative biology and taxonomic classification.</title>
        <authorList>
            <person name="Goeker M."/>
        </authorList>
    </citation>
    <scope>NUCLEOTIDE SEQUENCE [LARGE SCALE GENOMIC DNA]</scope>
    <source>
        <strain evidence="4 5">DSM 12751</strain>
    </source>
</reference>
<dbReference type="PANTHER" id="PTHR40446:SF2">
    <property type="entry name" value="N-ACETYLGLUCOSAMINE-1-PHOSPHODIESTER ALPHA-N-ACETYLGLUCOSAMINIDASE"/>
    <property type="match status" value="1"/>
</dbReference>
<gene>
    <name evidence="4" type="ORF">J2S11_003330</name>
</gene>
<dbReference type="Pfam" id="PF09992">
    <property type="entry name" value="NAGPA"/>
    <property type="match status" value="1"/>
</dbReference>
<comment type="caution">
    <text evidence="4">The sequence shown here is derived from an EMBL/GenBank/DDBJ whole genome shotgun (WGS) entry which is preliminary data.</text>
</comment>
<evidence type="ECO:0000313" key="5">
    <source>
        <dbReference type="Proteomes" id="UP001235840"/>
    </source>
</evidence>
<dbReference type="EMBL" id="JAUSTY010000015">
    <property type="protein sequence ID" value="MDQ0167405.1"/>
    <property type="molecule type" value="Genomic_DNA"/>
</dbReference>
<evidence type="ECO:0000256" key="1">
    <source>
        <dbReference type="SAM" id="SignalP"/>
    </source>
</evidence>
<dbReference type="SUPFAM" id="SSF55383">
    <property type="entry name" value="Copper amine oxidase, domain N"/>
    <property type="match status" value="1"/>
</dbReference>
<accession>A0ABT9W2P9</accession>
<organism evidence="4 5">
    <name type="scientific">Caldalkalibacillus horti</name>
    <dbReference type="NCBI Taxonomy" id="77523"/>
    <lineage>
        <taxon>Bacteria</taxon>
        <taxon>Bacillati</taxon>
        <taxon>Bacillota</taxon>
        <taxon>Bacilli</taxon>
        <taxon>Bacillales</taxon>
        <taxon>Bacillaceae</taxon>
        <taxon>Caldalkalibacillus</taxon>
    </lineage>
</organism>
<protein>
    <submittedName>
        <fullName evidence="4">Exopolysaccharide biosynthesis protein</fullName>
    </submittedName>
</protein>
<name>A0ABT9W2P9_9BACI</name>
<dbReference type="InterPro" id="IPR012854">
    <property type="entry name" value="Cu_amine_oxidase-like_N"/>
</dbReference>
<evidence type="ECO:0000313" key="4">
    <source>
        <dbReference type="EMBL" id="MDQ0167405.1"/>
    </source>
</evidence>
<dbReference type="Pfam" id="PF07833">
    <property type="entry name" value="Cu_amine_oxidN1"/>
    <property type="match status" value="1"/>
</dbReference>
<feature type="chain" id="PRO_5045842228" evidence="1">
    <location>
        <begin position="28"/>
        <end position="479"/>
    </location>
</feature>
<evidence type="ECO:0000259" key="2">
    <source>
        <dbReference type="Pfam" id="PF07833"/>
    </source>
</evidence>
<sequence>MKRLTISLMTVLFLSLLSPFFQPTSLASNTSEVRVYLNNERVQFSHGSGLLINERVYVPMRGVFEKLGAKVKWDAKTETIEGTYEDKKIELKVGATQAIRNGKTIKLDAPATIINSTTYVPLRFIGESLGAQVTWRSATQSVHINQGKLPFVFPPAPPVAQTKSVNVGGKTYTIQTIELQNGSNMHIGFANKRFGQTAHLEQIAKTYQASAAINGTYFEAYGGIPEPWGTLVSDGQVQHIGSIGATLGLTRDGKAFIDNIRLKVEGTAEGSHGWYAYNFNRTPSKEGSAVIIFTPTRGKDIGISYGTSVVVNNGAVTAIKKDANVQIPSTGYVIHFTGVEQQLANRFKVGAKVDYQVKYFDQQTNKELTHWQDVYSAVGAGPMLIKDGQVRVNPKAEGFVEDKILTQASTRSAIGVKKDGTIILTTTSGATIQNWAEIMKQLGAYQAINLDGGASSGLYVNNQYVYRPGRELSNIVWFD</sequence>
<evidence type="ECO:0000259" key="3">
    <source>
        <dbReference type="Pfam" id="PF09992"/>
    </source>
</evidence>
<keyword evidence="1" id="KW-0732">Signal</keyword>
<dbReference type="InterPro" id="IPR018711">
    <property type="entry name" value="NAGPA"/>
</dbReference>
<keyword evidence="5" id="KW-1185">Reference proteome</keyword>
<feature type="domain" description="Copper amine oxidase-like N-terminal" evidence="2">
    <location>
        <begin position="37"/>
        <end position="144"/>
    </location>
</feature>
<dbReference type="PANTHER" id="PTHR40446">
    <property type="entry name" value="N-ACETYLGLUCOSAMINE-1-PHOSPHODIESTER ALPHA-N-ACETYLGLUCOSAMINIDASE"/>
    <property type="match status" value="1"/>
</dbReference>
<feature type="domain" description="Phosphodiester glycosidase" evidence="3">
    <location>
        <begin position="306"/>
        <end position="475"/>
    </location>
</feature>
<proteinExistence type="predicted"/>